<reference evidence="1" key="1">
    <citation type="submission" date="2023-10" db="EMBL/GenBank/DDBJ databases">
        <title>Characterization and whole genome sequencing of a novel strain of Bergeyella porcorum QD2021 isolated from pig.</title>
        <authorList>
            <person name="Liu G."/>
            <person name="Chen C."/>
            <person name="Han X."/>
        </authorList>
    </citation>
    <scope>NUCLEOTIDE SEQUENCE</scope>
    <source>
        <strain evidence="1">QD2021</strain>
    </source>
</reference>
<dbReference type="AlphaFoldDB" id="A0AAU0F9J2"/>
<protein>
    <submittedName>
        <fullName evidence="1">Uncharacterized protein</fullName>
    </submittedName>
</protein>
<name>A0AAU0F9J2_9FLAO</name>
<proteinExistence type="predicted"/>
<dbReference type="EMBL" id="CP136426">
    <property type="protein sequence ID" value="WOC52693.1"/>
    <property type="molecule type" value="Genomic_DNA"/>
</dbReference>
<evidence type="ECO:0000313" key="2">
    <source>
        <dbReference type="Proteomes" id="UP001432059"/>
    </source>
</evidence>
<dbReference type="Proteomes" id="UP001432059">
    <property type="component" value="Chromosome"/>
</dbReference>
<dbReference type="KEGG" id="bpor:BPO_2046"/>
<organism evidence="1 2">
    <name type="scientific">Bergeyella porcorum</name>
    <dbReference type="NCBI Taxonomy" id="1735111"/>
    <lineage>
        <taxon>Bacteria</taxon>
        <taxon>Pseudomonadati</taxon>
        <taxon>Bacteroidota</taxon>
        <taxon>Flavobacteriia</taxon>
        <taxon>Flavobacteriales</taxon>
        <taxon>Weeksellaceae</taxon>
        <taxon>Bergeyella</taxon>
    </lineage>
</organism>
<sequence length="31" mass="3450">MIAVKIPMGEVDMLPTRFAHHIITSNDEIAV</sequence>
<evidence type="ECO:0000313" key="1">
    <source>
        <dbReference type="EMBL" id="WOC52693.1"/>
    </source>
</evidence>
<accession>A0AAU0F9J2</accession>
<keyword evidence="2" id="KW-1185">Reference proteome</keyword>
<gene>
    <name evidence="1" type="ORF">BPO_2046</name>
</gene>